<dbReference type="GO" id="GO:0016805">
    <property type="term" value="F:dipeptidase activity"/>
    <property type="evidence" value="ECO:0007669"/>
    <property type="project" value="TreeGrafter"/>
</dbReference>
<dbReference type="SUPFAM" id="SSF53187">
    <property type="entry name" value="Zn-dependent exopeptidases"/>
    <property type="match status" value="1"/>
</dbReference>
<dbReference type="EMBL" id="JACIEE010000004">
    <property type="protein sequence ID" value="MBB3976722.1"/>
    <property type="molecule type" value="Genomic_DNA"/>
</dbReference>
<gene>
    <name evidence="1" type="ORF">GGQ64_001922</name>
</gene>
<comment type="caution">
    <text evidence="1">The sequence shown here is derived from an EMBL/GenBank/DDBJ whole genome shotgun (WGS) entry which is preliminary data.</text>
</comment>
<dbReference type="Proteomes" id="UP000574761">
    <property type="component" value="Unassembled WGS sequence"/>
</dbReference>
<dbReference type="GO" id="GO:0046657">
    <property type="term" value="P:folic acid catabolic process"/>
    <property type="evidence" value="ECO:0007669"/>
    <property type="project" value="TreeGrafter"/>
</dbReference>
<protein>
    <submittedName>
        <fullName evidence="1">Aminobenzoyl-glutamate utilization protein B</fullName>
    </submittedName>
</protein>
<dbReference type="SUPFAM" id="SSF55031">
    <property type="entry name" value="Bacterial exopeptidase dimerisation domain"/>
    <property type="match status" value="1"/>
</dbReference>
<accession>A0A7W6D9X6</accession>
<reference evidence="1 2" key="1">
    <citation type="submission" date="2020-08" db="EMBL/GenBank/DDBJ databases">
        <title>Genomic Encyclopedia of Type Strains, Phase IV (KMG-IV): sequencing the most valuable type-strain genomes for metagenomic binning, comparative biology and taxonomic classification.</title>
        <authorList>
            <person name="Goeker M."/>
        </authorList>
    </citation>
    <scope>NUCLEOTIDE SEQUENCE [LARGE SCALE GENOMIC DNA]</scope>
    <source>
        <strain evidence="1 2">DSM 100211</strain>
    </source>
</reference>
<dbReference type="InterPro" id="IPR036264">
    <property type="entry name" value="Bact_exopeptidase_dim_dom"/>
</dbReference>
<dbReference type="InterPro" id="IPR052030">
    <property type="entry name" value="Peptidase_M20/M20A_hydrolases"/>
</dbReference>
<dbReference type="GO" id="GO:0071713">
    <property type="term" value="F:para-aminobenzoyl-glutamate hydrolase activity"/>
    <property type="evidence" value="ECO:0007669"/>
    <property type="project" value="TreeGrafter"/>
</dbReference>
<organism evidence="1 2">
    <name type="scientific">Mycoplana azooxidifex</name>
    <dbReference type="NCBI Taxonomy" id="1636188"/>
    <lineage>
        <taxon>Bacteria</taxon>
        <taxon>Pseudomonadati</taxon>
        <taxon>Pseudomonadota</taxon>
        <taxon>Alphaproteobacteria</taxon>
        <taxon>Hyphomicrobiales</taxon>
        <taxon>Rhizobiaceae</taxon>
        <taxon>Mycoplana</taxon>
    </lineage>
</organism>
<dbReference type="AlphaFoldDB" id="A0A7W6D9X6"/>
<dbReference type="PANTHER" id="PTHR30575">
    <property type="entry name" value="PEPTIDASE M20"/>
    <property type="match status" value="1"/>
</dbReference>
<keyword evidence="2" id="KW-1185">Reference proteome</keyword>
<dbReference type="GO" id="GO:0005737">
    <property type="term" value="C:cytoplasm"/>
    <property type="evidence" value="ECO:0007669"/>
    <property type="project" value="TreeGrafter"/>
</dbReference>
<sequence length="525" mass="57110">MPRSAAQSHALDHLDAMRCELSGWTATIFDFGETAWREYRSADWYVRTLRAHGFSVEEGSAGMPTAFAATWSGGPGPSIGLYAEYDAVPGNCQAAATSRMPREGLSVHAGGHTDPHSGLGIAGFGGLLATKAAMERYGIGGTLRFTGEPAEKVRGSKPIHAAKGYYDGLDAILSFHPFYMLPMCNTVRWDTHCGAAYSMIYRFVCDEPHAWLREAHDGAPIPQSHSAVRAPGANDALMMMYQSSKALRDSMLPHQGGWSISEAILTAGQATADNLPAGLAEIQYMMRVPTVAMAEQVTAVLDRNAQAAADMTGCRFERHWVCKSRPGLANHAMAGLVWEAMQDVGAPHFGEEARTVARAIQENCGLQPMEAPFIPELERLIPPQEAEAILRRDLPPSQLSSTSDDYTDMSWHAPLARFYVARPALQAPAGYRYPAWVMNALGGIPATIDPMVITAAKILANSALRLLEDEAVRQAAMDEFKQRTGGGVGGSEWIAPLCDYDPPTGFRWPEYVTTPRGRDWWIPSL</sequence>
<dbReference type="Gene3D" id="3.40.630.10">
    <property type="entry name" value="Zn peptidases"/>
    <property type="match status" value="1"/>
</dbReference>
<dbReference type="RefSeq" id="WP_183802731.1">
    <property type="nucleotide sequence ID" value="NZ_JACIEE010000004.1"/>
</dbReference>
<proteinExistence type="predicted"/>
<name>A0A7W6D9X6_9HYPH</name>
<dbReference type="Gene3D" id="3.30.70.360">
    <property type="match status" value="1"/>
</dbReference>
<dbReference type="PANTHER" id="PTHR30575:SF0">
    <property type="entry name" value="XAA-ARG DIPEPTIDASE"/>
    <property type="match status" value="1"/>
</dbReference>
<evidence type="ECO:0000313" key="1">
    <source>
        <dbReference type="EMBL" id="MBB3976722.1"/>
    </source>
</evidence>
<evidence type="ECO:0000313" key="2">
    <source>
        <dbReference type="Proteomes" id="UP000574761"/>
    </source>
</evidence>